<comment type="caution">
    <text evidence="1">The sequence shown here is derived from an EMBL/GenBank/DDBJ whole genome shotgun (WGS) entry which is preliminary data.</text>
</comment>
<evidence type="ECO:0000313" key="1">
    <source>
        <dbReference type="EMBL" id="MDQ0465226.1"/>
    </source>
</evidence>
<evidence type="ECO:0000313" key="2">
    <source>
        <dbReference type="Proteomes" id="UP001228905"/>
    </source>
</evidence>
<name>A0ABU0IV60_9CAUL</name>
<reference evidence="1 2" key="1">
    <citation type="submission" date="2023-07" db="EMBL/GenBank/DDBJ databases">
        <title>Genomic Encyclopedia of Type Strains, Phase IV (KMG-IV): sequencing the most valuable type-strain genomes for metagenomic binning, comparative biology and taxonomic classification.</title>
        <authorList>
            <person name="Goeker M."/>
        </authorList>
    </citation>
    <scope>NUCLEOTIDE SEQUENCE [LARGE SCALE GENOMIC DNA]</scope>
    <source>
        <strain evidence="1 2">DSM 18695</strain>
    </source>
</reference>
<accession>A0ABU0IV60</accession>
<keyword evidence="2" id="KW-1185">Reference proteome</keyword>
<sequence>MDLAATLTPALISASVALIVAVVTAQLTATRSHDERVWIRKAAAYSAIFEALGEMAEVHDFWLNTIYLHRETTPEVDAERAATYRLAKAKLMRAVNAETWLLPQPVSEEIAALRKVLETSYDSWFDDIDSGAAALAKTAARLSAFARSDMARGVRRTSKPDPRP</sequence>
<dbReference type="RefSeq" id="WP_307350447.1">
    <property type="nucleotide sequence ID" value="NZ_JAUSVS010000006.1"/>
</dbReference>
<proteinExistence type="predicted"/>
<dbReference type="EMBL" id="JAUSVS010000006">
    <property type="protein sequence ID" value="MDQ0465226.1"/>
    <property type="molecule type" value="Genomic_DNA"/>
</dbReference>
<organism evidence="1 2">
    <name type="scientific">Caulobacter ginsengisoli</name>
    <dbReference type="NCBI Taxonomy" id="400775"/>
    <lineage>
        <taxon>Bacteria</taxon>
        <taxon>Pseudomonadati</taxon>
        <taxon>Pseudomonadota</taxon>
        <taxon>Alphaproteobacteria</taxon>
        <taxon>Caulobacterales</taxon>
        <taxon>Caulobacteraceae</taxon>
        <taxon>Caulobacter</taxon>
    </lineage>
</organism>
<gene>
    <name evidence="1" type="ORF">QO010_003013</name>
</gene>
<protein>
    <submittedName>
        <fullName evidence="1">Uncharacterized protein</fullName>
    </submittedName>
</protein>
<dbReference type="Proteomes" id="UP001228905">
    <property type="component" value="Unassembled WGS sequence"/>
</dbReference>